<protein>
    <submittedName>
        <fullName evidence="1">Uncharacterized protein</fullName>
    </submittedName>
</protein>
<proteinExistence type="predicted"/>
<organism evidence="1">
    <name type="scientific">Anguilla anguilla</name>
    <name type="common">European freshwater eel</name>
    <name type="synonym">Muraena anguilla</name>
    <dbReference type="NCBI Taxonomy" id="7936"/>
    <lineage>
        <taxon>Eukaryota</taxon>
        <taxon>Metazoa</taxon>
        <taxon>Chordata</taxon>
        <taxon>Craniata</taxon>
        <taxon>Vertebrata</taxon>
        <taxon>Euteleostomi</taxon>
        <taxon>Actinopterygii</taxon>
        <taxon>Neopterygii</taxon>
        <taxon>Teleostei</taxon>
        <taxon>Anguilliformes</taxon>
        <taxon>Anguillidae</taxon>
        <taxon>Anguilla</taxon>
    </lineage>
</organism>
<sequence>MIYITQLSSRSILVSFPEAI</sequence>
<evidence type="ECO:0000313" key="1">
    <source>
        <dbReference type="EMBL" id="JAH27997.1"/>
    </source>
</evidence>
<accession>A0A0E9RGR7</accession>
<reference evidence="1" key="1">
    <citation type="submission" date="2014-11" db="EMBL/GenBank/DDBJ databases">
        <authorList>
            <person name="Amaro Gonzalez C."/>
        </authorList>
    </citation>
    <scope>NUCLEOTIDE SEQUENCE</scope>
</reference>
<dbReference type="EMBL" id="GBXM01080580">
    <property type="protein sequence ID" value="JAH27997.1"/>
    <property type="molecule type" value="Transcribed_RNA"/>
</dbReference>
<reference evidence="1" key="2">
    <citation type="journal article" date="2015" name="Fish Shellfish Immunol.">
        <title>Early steps in the European eel (Anguilla anguilla)-Vibrio vulnificus interaction in the gills: Role of the RtxA13 toxin.</title>
        <authorList>
            <person name="Callol A."/>
            <person name="Pajuelo D."/>
            <person name="Ebbesson L."/>
            <person name="Teles M."/>
            <person name="MacKenzie S."/>
            <person name="Amaro C."/>
        </authorList>
    </citation>
    <scope>NUCLEOTIDE SEQUENCE</scope>
</reference>
<name>A0A0E9RGR7_ANGAN</name>
<dbReference type="AlphaFoldDB" id="A0A0E9RGR7"/>